<evidence type="ECO:0000313" key="2">
    <source>
        <dbReference type="EMBL" id="TNN51203.1"/>
    </source>
</evidence>
<comment type="caution">
    <text evidence="2">The sequence shown here is derived from an EMBL/GenBank/DDBJ whole genome shotgun (WGS) entry which is preliminary data.</text>
</comment>
<sequence length="276" mass="29506">MLFCVCQVTRVQNDNTEQLKSWNYCGAVMQKQSAPQTERNINTWQGAPKPRLRLPPGPGPDTTTKPAPPWQLVEALVATAGVSGATTCKPTSGQRGSTLIAGFVLRILGGLTDGPTAADDTTSFSPDCSLLWRCCDSAHDVPLFSYEGNTLLSLTGGFCLNIAGSAILSVVPFDGTAGRQGRKYLNGPRYCQWGGPEKNNQGQQSRTLSGSRADHGPGMLPKGPTPSKGGYTKDSTVTDSIGARCPWDRWDSSCGTHKGIWSESRLSPRGMMARRA</sequence>
<feature type="compositionally biased region" description="Polar residues" evidence="1">
    <location>
        <begin position="198"/>
        <end position="210"/>
    </location>
</feature>
<feature type="region of interest" description="Disordered" evidence="1">
    <location>
        <begin position="193"/>
        <end position="235"/>
    </location>
</feature>
<protein>
    <submittedName>
        <fullName evidence="2">Uncharacterized protein</fullName>
    </submittedName>
</protein>
<organism evidence="2 3">
    <name type="scientific">Liparis tanakae</name>
    <name type="common">Tanaka's snailfish</name>
    <dbReference type="NCBI Taxonomy" id="230148"/>
    <lineage>
        <taxon>Eukaryota</taxon>
        <taxon>Metazoa</taxon>
        <taxon>Chordata</taxon>
        <taxon>Craniata</taxon>
        <taxon>Vertebrata</taxon>
        <taxon>Euteleostomi</taxon>
        <taxon>Actinopterygii</taxon>
        <taxon>Neopterygii</taxon>
        <taxon>Teleostei</taxon>
        <taxon>Neoteleostei</taxon>
        <taxon>Acanthomorphata</taxon>
        <taxon>Eupercaria</taxon>
        <taxon>Perciformes</taxon>
        <taxon>Cottioidei</taxon>
        <taxon>Cottales</taxon>
        <taxon>Liparidae</taxon>
        <taxon>Liparis</taxon>
    </lineage>
</organism>
<proteinExistence type="predicted"/>
<dbReference type="Proteomes" id="UP000314294">
    <property type="component" value="Unassembled WGS sequence"/>
</dbReference>
<feature type="compositionally biased region" description="Polar residues" evidence="1">
    <location>
        <begin position="35"/>
        <end position="45"/>
    </location>
</feature>
<dbReference type="AlphaFoldDB" id="A0A4Z2GE84"/>
<keyword evidence="3" id="KW-1185">Reference proteome</keyword>
<evidence type="ECO:0000313" key="3">
    <source>
        <dbReference type="Proteomes" id="UP000314294"/>
    </source>
</evidence>
<feature type="region of interest" description="Disordered" evidence="1">
    <location>
        <begin position="35"/>
        <end position="66"/>
    </location>
</feature>
<dbReference type="EMBL" id="SRLO01000590">
    <property type="protein sequence ID" value="TNN51203.1"/>
    <property type="molecule type" value="Genomic_DNA"/>
</dbReference>
<reference evidence="2 3" key="1">
    <citation type="submission" date="2019-03" db="EMBL/GenBank/DDBJ databases">
        <title>First draft genome of Liparis tanakae, snailfish: a comprehensive survey of snailfish specific genes.</title>
        <authorList>
            <person name="Kim W."/>
            <person name="Song I."/>
            <person name="Jeong J.-H."/>
            <person name="Kim D."/>
            <person name="Kim S."/>
            <person name="Ryu S."/>
            <person name="Song J.Y."/>
            <person name="Lee S.K."/>
        </authorList>
    </citation>
    <scope>NUCLEOTIDE SEQUENCE [LARGE SCALE GENOMIC DNA]</scope>
    <source>
        <tissue evidence="2">Muscle</tissue>
    </source>
</reference>
<accession>A0A4Z2GE84</accession>
<name>A0A4Z2GE84_9TELE</name>
<gene>
    <name evidence="2" type="ORF">EYF80_038577</name>
</gene>
<evidence type="ECO:0000256" key="1">
    <source>
        <dbReference type="SAM" id="MobiDB-lite"/>
    </source>
</evidence>